<dbReference type="SUPFAM" id="SSF56281">
    <property type="entry name" value="Metallo-hydrolase/oxidoreductase"/>
    <property type="match status" value="1"/>
</dbReference>
<dbReference type="STRING" id="1838280.A6M21_13895"/>
<keyword evidence="1" id="KW-0378">Hydrolase</keyword>
<gene>
    <name evidence="1" type="ORF">A6M21_13895</name>
</gene>
<accession>A0A1B7LC52</accession>
<comment type="caution">
    <text evidence="1">The sequence shown here is derived from an EMBL/GenBank/DDBJ whole genome shotgun (WGS) entry which is preliminary data.</text>
</comment>
<name>A0A1B7LC52_9FIRM</name>
<dbReference type="InterPro" id="IPR036866">
    <property type="entry name" value="RibonucZ/Hydroxyglut_hydro"/>
</dbReference>
<keyword evidence="2" id="KW-1185">Reference proteome</keyword>
<dbReference type="Pfam" id="PF13483">
    <property type="entry name" value="Lactamase_B_3"/>
    <property type="match status" value="1"/>
</dbReference>
<reference evidence="1 2" key="1">
    <citation type="submission" date="2016-04" db="EMBL/GenBank/DDBJ databases">
        <authorList>
            <person name="Evans L.H."/>
            <person name="Alamgir A."/>
            <person name="Owens N."/>
            <person name="Weber N.D."/>
            <person name="Virtaneva K."/>
            <person name="Barbian K."/>
            <person name="Babar A."/>
            <person name="Rosenke K."/>
        </authorList>
    </citation>
    <scope>NUCLEOTIDE SEQUENCE [LARGE SCALE GENOMIC DNA]</scope>
    <source>
        <strain evidence="1 2">LMa1</strain>
    </source>
</reference>
<proteinExistence type="predicted"/>
<organism evidence="1 2">
    <name type="scientific">Desulfotomaculum copahuensis</name>
    <dbReference type="NCBI Taxonomy" id="1838280"/>
    <lineage>
        <taxon>Bacteria</taxon>
        <taxon>Bacillati</taxon>
        <taxon>Bacillota</taxon>
        <taxon>Clostridia</taxon>
        <taxon>Eubacteriales</taxon>
        <taxon>Desulfotomaculaceae</taxon>
        <taxon>Desulfotomaculum</taxon>
    </lineage>
</organism>
<dbReference type="Proteomes" id="UP000078532">
    <property type="component" value="Unassembled WGS sequence"/>
</dbReference>
<dbReference type="OrthoDB" id="9789133at2"/>
<evidence type="ECO:0000313" key="2">
    <source>
        <dbReference type="Proteomes" id="UP000078532"/>
    </source>
</evidence>
<protein>
    <submittedName>
        <fullName evidence="1">MBL fold metallo-hydrolase</fullName>
    </submittedName>
</protein>
<evidence type="ECO:0000313" key="1">
    <source>
        <dbReference type="EMBL" id="OAT80316.1"/>
    </source>
</evidence>
<dbReference type="AlphaFoldDB" id="A0A1B7LC52"/>
<dbReference type="RefSeq" id="WP_066670033.1">
    <property type="nucleotide sequence ID" value="NZ_LYVF01000182.1"/>
</dbReference>
<dbReference type="PANTHER" id="PTHR42967:SF1">
    <property type="entry name" value="MBL FOLD METALLO-HYDROLASE"/>
    <property type="match status" value="1"/>
</dbReference>
<dbReference type="PANTHER" id="PTHR42967">
    <property type="entry name" value="METAL DEPENDENT HYDROLASE"/>
    <property type="match status" value="1"/>
</dbReference>
<dbReference type="Gene3D" id="3.60.15.10">
    <property type="entry name" value="Ribonuclease Z/Hydroxyacylglutathione hydrolase-like"/>
    <property type="match status" value="1"/>
</dbReference>
<dbReference type="EMBL" id="LYVF01000182">
    <property type="protein sequence ID" value="OAT80316.1"/>
    <property type="molecule type" value="Genomic_DNA"/>
</dbReference>
<sequence>MQIKWLGHACFLIVGEGARVVTDPFNEEVGYPLPAVEADVVTVSHEHFDHNYVRAVKGRPQVVREPGEHNAGAVKIKGLPTFHDGSEGALRGNNTVFVIELDGLRVCHLGDLGHLLDAGQLKEVGPVDVLLVPVGGMFTVDAKAAARLVADIKPAVAVPMHYATAAIKLPIAPVQDFTGHFERVTEKDVLEVTKGNLPAPTEIVVLKLAGTD</sequence>
<dbReference type="GO" id="GO:0016787">
    <property type="term" value="F:hydrolase activity"/>
    <property type="evidence" value="ECO:0007669"/>
    <property type="project" value="UniProtKB-KW"/>
</dbReference>